<keyword evidence="2" id="KW-1185">Reference proteome</keyword>
<dbReference type="RefSeq" id="WP_019193534.1">
    <property type="nucleotide sequence ID" value="NZ_LT629765.1"/>
</dbReference>
<name>A0A1H1UKH7_9CORY</name>
<sequence>MAPQIINNPLGCEETEASFLPQLFNRGDVVSLVAQIPHGLRYQGRIRGGPHTGPRGEFGHGCFQLTDTDEEIVHELFIST</sequence>
<reference evidence="1 2" key="1">
    <citation type="submission" date="2016-10" db="EMBL/GenBank/DDBJ databases">
        <authorList>
            <person name="de Groot N.N."/>
        </authorList>
    </citation>
    <scope>NUCLEOTIDE SEQUENCE [LARGE SCALE GENOMIC DNA]</scope>
    <source>
        <strain evidence="1 2">DSM 45434</strain>
    </source>
</reference>
<proteinExistence type="predicted"/>
<dbReference type="EMBL" id="LT629765">
    <property type="protein sequence ID" value="SDS72975.1"/>
    <property type="molecule type" value="Genomic_DNA"/>
</dbReference>
<protein>
    <submittedName>
        <fullName evidence="1">Uncharacterized protein</fullName>
    </submittedName>
</protein>
<gene>
    <name evidence="1" type="ORF">SAMN04488539_2263</name>
</gene>
<dbReference type="STRING" id="1203190.GCA_000312345_00678"/>
<accession>A0A1H1UKH7</accession>
<dbReference type="AlphaFoldDB" id="A0A1H1UKH7"/>
<dbReference type="Proteomes" id="UP000182237">
    <property type="component" value="Chromosome I"/>
</dbReference>
<evidence type="ECO:0000313" key="2">
    <source>
        <dbReference type="Proteomes" id="UP000182237"/>
    </source>
</evidence>
<organism evidence="1 2">
    <name type="scientific">Corynebacterium timonense</name>
    <dbReference type="NCBI Taxonomy" id="441500"/>
    <lineage>
        <taxon>Bacteria</taxon>
        <taxon>Bacillati</taxon>
        <taxon>Actinomycetota</taxon>
        <taxon>Actinomycetes</taxon>
        <taxon>Mycobacteriales</taxon>
        <taxon>Corynebacteriaceae</taxon>
        <taxon>Corynebacterium</taxon>
    </lineage>
</organism>
<evidence type="ECO:0000313" key="1">
    <source>
        <dbReference type="EMBL" id="SDS72975.1"/>
    </source>
</evidence>